<evidence type="ECO:0000256" key="6">
    <source>
        <dbReference type="RuleBase" id="RU003732"/>
    </source>
</evidence>
<evidence type="ECO:0000313" key="8">
    <source>
        <dbReference type="EMBL" id="MBC3537230.1"/>
    </source>
</evidence>
<keyword evidence="6" id="KW-0769">Symport</keyword>
<dbReference type="InterPro" id="IPR047218">
    <property type="entry name" value="YocR/YhdH-like"/>
</dbReference>
<feature type="transmembrane region" description="Helical" evidence="7">
    <location>
        <begin position="302"/>
        <end position="327"/>
    </location>
</feature>
<feature type="transmembrane region" description="Helical" evidence="7">
    <location>
        <begin position="418"/>
        <end position="437"/>
    </location>
</feature>
<feature type="transmembrane region" description="Helical" evidence="7">
    <location>
        <begin position="20"/>
        <end position="38"/>
    </location>
</feature>
<dbReference type="InterPro" id="IPR000175">
    <property type="entry name" value="Na/ntran_symport"/>
</dbReference>
<feature type="transmembrane region" description="Helical" evidence="7">
    <location>
        <begin position="179"/>
        <end position="199"/>
    </location>
</feature>
<proteinExistence type="inferred from homology"/>
<evidence type="ECO:0000256" key="2">
    <source>
        <dbReference type="ARBA" id="ARBA00022448"/>
    </source>
</evidence>
<gene>
    <name evidence="8" type="ORF">H8J70_08190</name>
</gene>
<keyword evidence="3 6" id="KW-0812">Transmembrane</keyword>
<keyword evidence="9" id="KW-1185">Reference proteome</keyword>
<comment type="caution">
    <text evidence="8">The sequence shown here is derived from an EMBL/GenBank/DDBJ whole genome shotgun (WGS) entry which is preliminary data.</text>
</comment>
<dbReference type="Pfam" id="PF00209">
    <property type="entry name" value="SNF"/>
    <property type="match status" value="2"/>
</dbReference>
<name>A0ABR6VIZ8_9FIRM</name>
<reference evidence="8 9" key="1">
    <citation type="submission" date="2020-08" db="EMBL/GenBank/DDBJ databases">
        <authorList>
            <person name="Liu C."/>
            <person name="Sun Q."/>
        </authorList>
    </citation>
    <scope>NUCLEOTIDE SEQUENCE [LARGE SCALE GENOMIC DNA]</scope>
    <source>
        <strain evidence="8 9">NSJ-59</strain>
    </source>
</reference>
<dbReference type="CDD" id="cd10336">
    <property type="entry name" value="SLC6sbd_Tyt1-Like"/>
    <property type="match status" value="1"/>
</dbReference>
<feature type="transmembrane region" description="Helical" evidence="7">
    <location>
        <begin position="219"/>
        <end position="238"/>
    </location>
</feature>
<organism evidence="8 9">
    <name type="scientific">Megasphaera hominis</name>
    <dbReference type="NCBI Taxonomy" id="159836"/>
    <lineage>
        <taxon>Bacteria</taxon>
        <taxon>Bacillati</taxon>
        <taxon>Bacillota</taxon>
        <taxon>Negativicutes</taxon>
        <taxon>Veillonellales</taxon>
        <taxon>Veillonellaceae</taxon>
        <taxon>Megasphaera</taxon>
    </lineage>
</organism>
<accession>A0ABR6VIZ8</accession>
<dbReference type="Proteomes" id="UP000606870">
    <property type="component" value="Unassembled WGS sequence"/>
</dbReference>
<dbReference type="PANTHER" id="PTHR42948:SF1">
    <property type="entry name" value="TRANSPORTER"/>
    <property type="match status" value="1"/>
</dbReference>
<dbReference type="EMBL" id="JACOGK010000022">
    <property type="protein sequence ID" value="MBC3537230.1"/>
    <property type="molecule type" value="Genomic_DNA"/>
</dbReference>
<evidence type="ECO:0000256" key="7">
    <source>
        <dbReference type="SAM" id="Phobius"/>
    </source>
</evidence>
<evidence type="ECO:0000256" key="3">
    <source>
        <dbReference type="ARBA" id="ARBA00022692"/>
    </source>
</evidence>
<dbReference type="PRINTS" id="PR00176">
    <property type="entry name" value="NANEUSMPORT"/>
</dbReference>
<evidence type="ECO:0000256" key="5">
    <source>
        <dbReference type="ARBA" id="ARBA00023136"/>
    </source>
</evidence>
<sequence>MSEQTQANGQEREVWGSRLGFILSTIGMAFGLGAIWRFPYVAAESGGGAFVLAFTIVTIVIALPAGWAEIAFARKMRSGPITAFQKVLGKKGKIAWIFPFIPLGLNMYYLVVVSWTLAYTIFSLYCGQEFMADSVGFFQDFTGNRTAIFAWTVVTLLIISFVCMKGIQKGVEKFCKFCIPLHYIILFALVIRVLTLPGIEDGLTMFAKPDMSMLLDPSLWARATGMALFAVGLGPAYLMAYGSYLPEKSDIPMDFLTVAWWNLFGCIASGLVVIPAVVAFGLNLQSGPSLTYVTLPYVFAQMPFSGVIAFFFFFAMLLGGLSAAIGIMENSVTTFSDGLGWSRKKTLAVIIVVTIIGSIPCIWSDTFLAKFDYIIGDLGYTLTAAIMAIVLAWCVGAKKIRTEWMEGSSIHLGRWFDIIYKYAVVPILLFLLLQSLLNIPKIFF</sequence>
<dbReference type="PROSITE" id="PS00610">
    <property type="entry name" value="NA_NEUROTRAN_SYMP_1"/>
    <property type="match status" value="1"/>
</dbReference>
<dbReference type="SUPFAM" id="SSF161070">
    <property type="entry name" value="SNF-like"/>
    <property type="match status" value="1"/>
</dbReference>
<feature type="transmembrane region" description="Helical" evidence="7">
    <location>
        <begin position="50"/>
        <end position="73"/>
    </location>
</feature>
<feature type="transmembrane region" description="Helical" evidence="7">
    <location>
        <begin position="347"/>
        <end position="366"/>
    </location>
</feature>
<dbReference type="PANTHER" id="PTHR42948">
    <property type="entry name" value="TRANSPORTER"/>
    <property type="match status" value="1"/>
</dbReference>
<evidence type="ECO:0000256" key="4">
    <source>
        <dbReference type="ARBA" id="ARBA00022989"/>
    </source>
</evidence>
<comment type="similarity">
    <text evidence="6">Belongs to the sodium:neurotransmitter symporter (SNF) (TC 2.A.22) family.</text>
</comment>
<dbReference type="NCBIfam" id="NF037979">
    <property type="entry name" value="Na_transp"/>
    <property type="match status" value="1"/>
</dbReference>
<dbReference type="RefSeq" id="WP_186503469.1">
    <property type="nucleotide sequence ID" value="NZ_JACOGK010000022.1"/>
</dbReference>
<feature type="transmembrane region" description="Helical" evidence="7">
    <location>
        <begin position="148"/>
        <end position="167"/>
    </location>
</feature>
<keyword evidence="5 7" id="KW-0472">Membrane</keyword>
<keyword evidence="2 6" id="KW-0813">Transport</keyword>
<keyword evidence="4 7" id="KW-1133">Transmembrane helix</keyword>
<feature type="transmembrane region" description="Helical" evidence="7">
    <location>
        <begin position="259"/>
        <end position="282"/>
    </location>
</feature>
<feature type="transmembrane region" description="Helical" evidence="7">
    <location>
        <begin position="378"/>
        <end position="397"/>
    </location>
</feature>
<comment type="subcellular location">
    <subcellularLocation>
        <location evidence="1">Membrane</location>
        <topology evidence="1">Multi-pass membrane protein</topology>
    </subcellularLocation>
</comment>
<protein>
    <recommendedName>
        <fullName evidence="6">Transporter</fullName>
    </recommendedName>
</protein>
<dbReference type="InterPro" id="IPR037272">
    <property type="entry name" value="SNS_sf"/>
</dbReference>
<evidence type="ECO:0000313" key="9">
    <source>
        <dbReference type="Proteomes" id="UP000606870"/>
    </source>
</evidence>
<dbReference type="PROSITE" id="PS50267">
    <property type="entry name" value="NA_NEUROTRAN_SYMP_3"/>
    <property type="match status" value="1"/>
</dbReference>
<feature type="transmembrane region" description="Helical" evidence="7">
    <location>
        <begin position="94"/>
        <end position="122"/>
    </location>
</feature>
<evidence type="ECO:0000256" key="1">
    <source>
        <dbReference type="ARBA" id="ARBA00004141"/>
    </source>
</evidence>